<sequence>MKEIDLGTWCVFHPSHQRMDKWQALKVLEEAAEVVEAAKEHITLHGTGYEHSAHIALTSEIADLLQTIVNLCDAYDITENQIQAARAVNHVKNIDRGMFDDTPRTHMHREEE</sequence>
<accession>A0A4Q5ALK4</accession>
<dbReference type="RefSeq" id="WP_129870694.1">
    <property type="nucleotide sequence ID" value="NZ_RYUO01000002.1"/>
</dbReference>
<dbReference type="SUPFAM" id="SSF101386">
    <property type="entry name" value="all-alpha NTP pyrophosphatases"/>
    <property type="match status" value="1"/>
</dbReference>
<dbReference type="Proteomes" id="UP000291920">
    <property type="component" value="Unassembled WGS sequence"/>
</dbReference>
<organism evidence="1 2">
    <name type="scientific">Bifidobacterium pseudolongum subsp. globosum</name>
    <dbReference type="NCBI Taxonomy" id="1690"/>
    <lineage>
        <taxon>Bacteria</taxon>
        <taxon>Bacillati</taxon>
        <taxon>Actinomycetota</taxon>
        <taxon>Actinomycetes</taxon>
        <taxon>Bifidobacteriales</taxon>
        <taxon>Bifidobacteriaceae</taxon>
        <taxon>Bifidobacterium</taxon>
    </lineage>
</organism>
<reference evidence="1 2" key="1">
    <citation type="submission" date="2018-12" db="EMBL/GenBank/DDBJ databases">
        <title>Unveiling genomic diversity among members of the Bifidobacterium pseudolongum species, a widely distributed gut commensal of the animal kingdom.</title>
        <authorList>
            <person name="Lugli G.A."/>
            <person name="Duranti S."/>
            <person name="Albert K."/>
            <person name="Mancabelli L."/>
            <person name="Napoli S."/>
            <person name="Viappiani A."/>
            <person name="Anzalone R."/>
            <person name="Longhi G."/>
            <person name="Milani C."/>
            <person name="Turroni F."/>
            <person name="Alessandri G."/>
            <person name="Sela D.A."/>
            <person name="Van Sinderen D."/>
            <person name="Ventura M."/>
        </authorList>
    </citation>
    <scope>NUCLEOTIDE SEQUENCE [LARGE SCALE GENOMIC DNA]</scope>
    <source>
        <strain evidence="1 2">2017B</strain>
    </source>
</reference>
<protein>
    <recommendedName>
        <fullName evidence="3">NTP pyrophosphohydrolase MazG putative catalytic core domain-containing protein</fullName>
    </recommendedName>
</protein>
<name>A0A4Q5ALK4_9BIFI</name>
<dbReference type="Gene3D" id="1.10.287.1080">
    <property type="entry name" value="MazG-like"/>
    <property type="match status" value="1"/>
</dbReference>
<evidence type="ECO:0000313" key="1">
    <source>
        <dbReference type="EMBL" id="RYQ30956.1"/>
    </source>
</evidence>
<dbReference type="AlphaFoldDB" id="A0A4Q5ALK4"/>
<evidence type="ECO:0000313" key="2">
    <source>
        <dbReference type="Proteomes" id="UP000291920"/>
    </source>
</evidence>
<proteinExistence type="predicted"/>
<gene>
    <name evidence="1" type="ORF">PG2017B_0766</name>
</gene>
<comment type="caution">
    <text evidence="1">The sequence shown here is derived from an EMBL/GenBank/DDBJ whole genome shotgun (WGS) entry which is preliminary data.</text>
</comment>
<dbReference type="EMBL" id="RYUT01000002">
    <property type="protein sequence ID" value="RYQ30956.1"/>
    <property type="molecule type" value="Genomic_DNA"/>
</dbReference>
<evidence type="ECO:0008006" key="3">
    <source>
        <dbReference type="Google" id="ProtNLM"/>
    </source>
</evidence>